<dbReference type="AlphaFoldDB" id="A0A0A2M7X3"/>
<gene>
    <name evidence="3" type="ORF">Q765_00210</name>
</gene>
<reference evidence="3 4" key="1">
    <citation type="submission" date="2013-09" db="EMBL/GenBank/DDBJ databases">
        <authorList>
            <person name="Zeng Z."/>
            <person name="Chen C."/>
        </authorList>
    </citation>
    <scope>NUCLEOTIDE SEQUENCE [LARGE SCALE GENOMIC DNA]</scope>
    <source>
        <strain evidence="3 4">WB 3.3-2</strain>
    </source>
</reference>
<dbReference type="eggNOG" id="COG3941">
    <property type="taxonomic scope" value="Bacteria"/>
</dbReference>
<dbReference type="InterPro" id="IPR013491">
    <property type="entry name" value="Tape_meas_N"/>
</dbReference>
<organism evidence="3 4">
    <name type="scientific">Flavobacterium rivuli WB 3.3-2 = DSM 21788</name>
    <dbReference type="NCBI Taxonomy" id="1121895"/>
    <lineage>
        <taxon>Bacteria</taxon>
        <taxon>Pseudomonadati</taxon>
        <taxon>Bacteroidota</taxon>
        <taxon>Flavobacteriia</taxon>
        <taxon>Flavobacteriales</taxon>
        <taxon>Flavobacteriaceae</taxon>
        <taxon>Flavobacterium</taxon>
    </lineage>
</organism>
<dbReference type="OrthoDB" id="1219342at2"/>
<comment type="caution">
    <text evidence="3">The sequence shown here is derived from an EMBL/GenBank/DDBJ whole genome shotgun (WGS) entry which is preliminary data.</text>
</comment>
<keyword evidence="1" id="KW-1133">Transmembrane helix</keyword>
<dbReference type="STRING" id="1121895.GCA_000378485_00252"/>
<keyword evidence="1" id="KW-0472">Membrane</keyword>
<evidence type="ECO:0000256" key="1">
    <source>
        <dbReference type="SAM" id="Phobius"/>
    </source>
</evidence>
<name>A0A0A2M7X3_9FLAO</name>
<dbReference type="Pfam" id="PF20155">
    <property type="entry name" value="TMP_3"/>
    <property type="match status" value="1"/>
</dbReference>
<evidence type="ECO:0000313" key="3">
    <source>
        <dbReference type="EMBL" id="KGO88379.1"/>
    </source>
</evidence>
<proteinExistence type="predicted"/>
<keyword evidence="1" id="KW-0812">Transmembrane</keyword>
<keyword evidence="4" id="KW-1185">Reference proteome</keyword>
<feature type="transmembrane region" description="Helical" evidence="1">
    <location>
        <begin position="383"/>
        <end position="402"/>
    </location>
</feature>
<dbReference type="RefSeq" id="WP_020211377.1">
    <property type="nucleotide sequence ID" value="NZ_JRLX01000001.1"/>
</dbReference>
<protein>
    <recommendedName>
        <fullName evidence="2">Tape measure protein N-terminal domain-containing protein</fullName>
    </recommendedName>
</protein>
<feature type="transmembrane region" description="Helical" evidence="1">
    <location>
        <begin position="358"/>
        <end position="376"/>
    </location>
</feature>
<dbReference type="Proteomes" id="UP000030152">
    <property type="component" value="Unassembled WGS sequence"/>
</dbReference>
<evidence type="ECO:0000313" key="4">
    <source>
        <dbReference type="Proteomes" id="UP000030152"/>
    </source>
</evidence>
<accession>A0A0A2M7X3</accession>
<dbReference type="NCBIfam" id="TIGR02675">
    <property type="entry name" value="tape_meas_nterm"/>
    <property type="match status" value="1"/>
</dbReference>
<dbReference type="EMBL" id="JRLX01000001">
    <property type="protein sequence ID" value="KGO88379.1"/>
    <property type="molecule type" value="Genomic_DNA"/>
</dbReference>
<feature type="domain" description="Tape measure protein N-terminal" evidence="2">
    <location>
        <begin position="142"/>
        <end position="313"/>
    </location>
</feature>
<evidence type="ECO:0000259" key="2">
    <source>
        <dbReference type="Pfam" id="PF20155"/>
    </source>
</evidence>
<feature type="transmembrane region" description="Helical" evidence="1">
    <location>
        <begin position="414"/>
        <end position="432"/>
    </location>
</feature>
<sequence>MANILEYTLSLQDRMSSRLRQVGINSDAALNRFVALERRSREVSQALRDSGNAVGALKQKLDLLRSEREWIPERNISTIQRYNREIQGLERQITRLESHTGGNMVGRWFKDAFNQVPFAGLLTNPLVIAGAIGGAAIKKGIQSDMQNTSFEVLLGSEDAAKKMVADITKYGMETPYDKMGLGEAAKMMLGFGIAQDKIMPNMRAIGDIAMGDANKMNSLTLAFSQMSSAGKLNGQDLLQMINAGFNPLGIISKKTGKSMAYLKDEMSKGKISSQMVTDAFMSATSAGGQFNNMAVLMGQTTGGKAAQLLDKFTEKLLKIYEYISPIVNVLIDLGGAALDAVSNGIGWLIQKFSEGGPVITGIVIALGALTASLIIMKAISMAQAAWTGIVTVANMLQTASWWSLNAAMLANPMTWIIAGVIALIALIGFLVYKVDGWGEAWHHTIEGIKSIFGAAMSYLKFGWLAWQHVILSGIDLIKIAWFKLKSLWDKDGATVELAKIKQASDNRLEAVKSEGKAIIDQGKAGIDHFKKAGGSLKFNDKSLGDFKNDMLGAMGMGGISDPKGTPGAGKVTTGLGESDSNLEKSNTAIATGGSKTNYITINLQEMIGIKANTVNGSKEEIENIGTQATDQLLRTLAMADTAGS</sequence>